<gene>
    <name evidence="3" type="ORF">RN001_004839</name>
</gene>
<reference evidence="4" key="1">
    <citation type="submission" date="2023-01" db="EMBL/GenBank/DDBJ databases">
        <title>Key to firefly adult light organ development and bioluminescence: homeobox transcription factors regulate luciferase expression and transportation to peroxisome.</title>
        <authorList>
            <person name="Fu X."/>
        </authorList>
    </citation>
    <scope>NUCLEOTIDE SEQUENCE [LARGE SCALE GENOMIC DNA]</scope>
</reference>
<accession>A0AAN7SRW6</accession>
<keyword evidence="1" id="KW-0175">Coiled coil</keyword>
<proteinExistence type="predicted"/>
<protein>
    <submittedName>
        <fullName evidence="3">Uncharacterized protein</fullName>
    </submittedName>
</protein>
<feature type="region of interest" description="Disordered" evidence="2">
    <location>
        <begin position="268"/>
        <end position="314"/>
    </location>
</feature>
<organism evidence="3 4">
    <name type="scientific">Aquatica leii</name>
    <dbReference type="NCBI Taxonomy" id="1421715"/>
    <lineage>
        <taxon>Eukaryota</taxon>
        <taxon>Metazoa</taxon>
        <taxon>Ecdysozoa</taxon>
        <taxon>Arthropoda</taxon>
        <taxon>Hexapoda</taxon>
        <taxon>Insecta</taxon>
        <taxon>Pterygota</taxon>
        <taxon>Neoptera</taxon>
        <taxon>Endopterygota</taxon>
        <taxon>Coleoptera</taxon>
        <taxon>Polyphaga</taxon>
        <taxon>Elateriformia</taxon>
        <taxon>Elateroidea</taxon>
        <taxon>Lampyridae</taxon>
        <taxon>Luciolinae</taxon>
        <taxon>Aquatica</taxon>
    </lineage>
</organism>
<dbReference type="EMBL" id="JARPUR010000002">
    <property type="protein sequence ID" value="KAK4881520.1"/>
    <property type="molecule type" value="Genomic_DNA"/>
</dbReference>
<sequence length="314" mass="36181">MNTTEDLKHNLASTSRPTKKLQFEDSKNHNKKNEKPLNIKATEIKEKGKAFLLQTQLQVKNQECQHLKSQIIKLQKEVTRSPIKSRKERSTCTGPSNQTESCMTDIIIEKTRMLKNQELQIEALTQQVNSLKEVINITKDMLDIRNVEVKQLHDKLHCMEIKFDSEKDRHETVQSKLERMVMLNSELKNEYKKQLHFVSDLQKGYQEHLTNCSKKFVSDDQINIKQSVVDDKDINKKPIETLATSNATIIKTESLKPVEMTTNENAVKQLPIQEKGDTEIKNTPKSNIQVSNDDSSVTKTQVNNEETSNYDKTT</sequence>
<evidence type="ECO:0000256" key="1">
    <source>
        <dbReference type="SAM" id="Coils"/>
    </source>
</evidence>
<feature type="compositionally biased region" description="Polar residues" evidence="2">
    <location>
        <begin position="283"/>
        <end position="314"/>
    </location>
</feature>
<evidence type="ECO:0000313" key="4">
    <source>
        <dbReference type="Proteomes" id="UP001353858"/>
    </source>
</evidence>
<evidence type="ECO:0000313" key="3">
    <source>
        <dbReference type="EMBL" id="KAK4881520.1"/>
    </source>
</evidence>
<feature type="coiled-coil region" evidence="1">
    <location>
        <begin position="107"/>
        <end position="141"/>
    </location>
</feature>
<dbReference type="Proteomes" id="UP001353858">
    <property type="component" value="Unassembled WGS sequence"/>
</dbReference>
<evidence type="ECO:0000256" key="2">
    <source>
        <dbReference type="SAM" id="MobiDB-lite"/>
    </source>
</evidence>
<name>A0AAN7SRW6_9COLE</name>
<comment type="caution">
    <text evidence="3">The sequence shown here is derived from an EMBL/GenBank/DDBJ whole genome shotgun (WGS) entry which is preliminary data.</text>
</comment>
<feature type="compositionally biased region" description="Basic and acidic residues" evidence="2">
    <location>
        <begin position="21"/>
        <end position="35"/>
    </location>
</feature>
<feature type="region of interest" description="Disordered" evidence="2">
    <location>
        <begin position="1"/>
        <end position="35"/>
    </location>
</feature>
<dbReference type="AlphaFoldDB" id="A0AAN7SRW6"/>
<keyword evidence="4" id="KW-1185">Reference proteome</keyword>